<dbReference type="Proteomes" id="UP001165960">
    <property type="component" value="Unassembled WGS sequence"/>
</dbReference>
<keyword evidence="2" id="KW-1185">Reference proteome</keyword>
<protein>
    <submittedName>
        <fullName evidence="1">Phosphate system positive regulatory protein pho81</fullName>
    </submittedName>
</protein>
<proteinExistence type="predicted"/>
<dbReference type="EMBL" id="QTSX02000722">
    <property type="protein sequence ID" value="KAJ9086357.1"/>
    <property type="molecule type" value="Genomic_DNA"/>
</dbReference>
<organism evidence="1 2">
    <name type="scientific">Entomophthora muscae</name>
    <dbReference type="NCBI Taxonomy" id="34485"/>
    <lineage>
        <taxon>Eukaryota</taxon>
        <taxon>Fungi</taxon>
        <taxon>Fungi incertae sedis</taxon>
        <taxon>Zoopagomycota</taxon>
        <taxon>Entomophthoromycotina</taxon>
        <taxon>Entomophthoromycetes</taxon>
        <taxon>Entomophthorales</taxon>
        <taxon>Entomophthoraceae</taxon>
        <taxon>Entomophthora</taxon>
    </lineage>
</organism>
<evidence type="ECO:0000313" key="2">
    <source>
        <dbReference type="Proteomes" id="UP001165960"/>
    </source>
</evidence>
<comment type="caution">
    <text evidence="1">The sequence shown here is derived from an EMBL/GenBank/DDBJ whole genome shotgun (WGS) entry which is preliminary data.</text>
</comment>
<sequence>MKFGKQIQHQARPEWSTHYMNYKGLKKIIGKGPAAGKGMLTVASIPGNCELPNSPSTLSASVYASDPGPEPQHTPSPIGSGEGTDNAAFFYRLDRELEKVNGFYLKKEDELKLRLRSLTEKRKVIQNRPGMRHGQTALWIAIREAFTQYQADLDKLQQFVEINGTGFRKILKKFDKRSFSKTKDLYLARQVRIQQCFSGSVMAELSDACASNLAAIQAVLDSSTPHASPPGAAFANVDDVEGELFKALTEGGSPEFLELAQRHPEILSRVFWRACSEGAPVEMVQQLIMLGGVDCCHADDITGRAGLHETAIRGDVALAQVCLANGADPQGVDMYGRTPLHYTAMHGHQELGALLLDHAADPSLLDHEGHSALIYAISAGHTRFAQTLISLGHLGGDAARALLIACQFGHQDIAEVLLESTTIDSTLDDLQPLHRASREGHAEICRLLCRHKVDLDALDSDKGWSPLFFAAAEGHVECVRALIEAGCRVDIADESGLTCVYYAAYEGHVACVQALLDAGCPPDSSVCSQTCIDEIPSLLLPPPLLPFRIYGHNYLDRSHLVQIQLSHPPVRLYGNSSMASLRLILAPRPDQNGDAQNIILPLADPQQVYSFEVASLENFGVDFTIFPTFGTQPMGKAAALPVHFSCCAGQTTCPLFDAHLKVVGELTFKFSVISPYTTAALEVGGTIDTYWRAPAATPLLSTGGSLASLVTESSLAQEYLQLVVHVTRDRIPVVFPNRFLDLGGLEICPSSLTYAQYCRLTHPSAISWVGDDIPLANLRDAVHAARSSLSETLAALPPALGVCLEVSYSAHDSGLSIDYAADAILDVVYAHVRKFAPQHPQRAFIFTSFHPSVCNALNWKQPNYAVFISTHGGWGGEKNVEGTSLKTAVHFAKRNNLLGIICQDTPLRQVPELARRIKEDGLLLATFGANNSNAGLSKEDPVQASLDIIITDGVLRYNGGS</sequence>
<reference evidence="1" key="1">
    <citation type="submission" date="2022-04" db="EMBL/GenBank/DDBJ databases">
        <title>Genome of the entomopathogenic fungus Entomophthora muscae.</title>
        <authorList>
            <person name="Elya C."/>
            <person name="Lovett B.R."/>
            <person name="Lee E."/>
            <person name="Macias A.M."/>
            <person name="Hajek A.E."/>
            <person name="De Bivort B.L."/>
            <person name="Kasson M.T."/>
            <person name="De Fine Licht H.H."/>
            <person name="Stajich J.E."/>
        </authorList>
    </citation>
    <scope>NUCLEOTIDE SEQUENCE</scope>
    <source>
        <strain evidence="1">Berkeley</strain>
    </source>
</reference>
<gene>
    <name evidence="1" type="primary">PHO81_4</name>
    <name evidence="1" type="ORF">DSO57_1004754</name>
</gene>
<accession>A0ACC2UIZ7</accession>
<evidence type="ECO:0000313" key="1">
    <source>
        <dbReference type="EMBL" id="KAJ9086357.1"/>
    </source>
</evidence>
<name>A0ACC2UIZ7_9FUNG</name>